<dbReference type="Proteomes" id="UP001497600">
    <property type="component" value="Chromosome F"/>
</dbReference>
<dbReference type="InterPro" id="IPR006808">
    <property type="entry name" value="ATP_synth_F0_gsu_mt"/>
</dbReference>
<keyword evidence="7" id="KW-0496">Mitochondrion</keyword>
<evidence type="ECO:0000256" key="8">
    <source>
        <dbReference type="ARBA" id="ARBA00023136"/>
    </source>
</evidence>
<evidence type="ECO:0000256" key="9">
    <source>
        <dbReference type="ARBA" id="ARBA00023310"/>
    </source>
</evidence>
<evidence type="ECO:0000256" key="6">
    <source>
        <dbReference type="ARBA" id="ARBA00023065"/>
    </source>
</evidence>
<dbReference type="Pfam" id="PF04718">
    <property type="entry name" value="ATP-synt_G"/>
    <property type="match status" value="1"/>
</dbReference>
<evidence type="ECO:0000256" key="1">
    <source>
        <dbReference type="ARBA" id="ARBA00004325"/>
    </source>
</evidence>
<comment type="subcellular location">
    <subcellularLocation>
        <location evidence="1">Mitochondrion membrane</location>
    </subcellularLocation>
</comment>
<keyword evidence="9" id="KW-0066">ATP synthesis</keyword>
<evidence type="ECO:0000313" key="11">
    <source>
        <dbReference type="Proteomes" id="UP001497600"/>
    </source>
</evidence>
<organism evidence="10 11">
    <name type="scientific">[Candida] anglica</name>
    <dbReference type="NCBI Taxonomy" id="148631"/>
    <lineage>
        <taxon>Eukaryota</taxon>
        <taxon>Fungi</taxon>
        <taxon>Dikarya</taxon>
        <taxon>Ascomycota</taxon>
        <taxon>Saccharomycotina</taxon>
        <taxon>Pichiomycetes</taxon>
        <taxon>Debaryomycetaceae</taxon>
        <taxon>Kurtzmaniella</taxon>
    </lineage>
</organism>
<evidence type="ECO:0000313" key="10">
    <source>
        <dbReference type="EMBL" id="CAK7912306.1"/>
    </source>
</evidence>
<evidence type="ECO:0000256" key="4">
    <source>
        <dbReference type="ARBA" id="ARBA00022547"/>
    </source>
</evidence>
<sequence>MSAIIAKATGFVNSTVAKSTQLANCAVYWGKVGAEVGKVIYKKEGLAPPTTKEFETVFQNAVKFLKSGEQQKQFLEKAAAFKPTKECAVKAGIYGTQLLAFFSVGEIIGRRHVFGYPSVGSNHH</sequence>
<proteinExistence type="inferred from homology"/>
<name>A0ABP0EHR9_9ASCO</name>
<protein>
    <submittedName>
        <fullName evidence="10">ATP synthase subunit g, mitochondrial</fullName>
    </submittedName>
</protein>
<evidence type="ECO:0000256" key="3">
    <source>
        <dbReference type="ARBA" id="ARBA00022448"/>
    </source>
</evidence>
<keyword evidence="5" id="KW-0375">Hydrogen ion transport</keyword>
<evidence type="ECO:0000256" key="5">
    <source>
        <dbReference type="ARBA" id="ARBA00022781"/>
    </source>
</evidence>
<keyword evidence="3" id="KW-0813">Transport</keyword>
<keyword evidence="11" id="KW-1185">Reference proteome</keyword>
<keyword evidence="4" id="KW-0138">CF(0)</keyword>
<comment type="similarity">
    <text evidence="2">Belongs to the ATPase g subunit family.</text>
</comment>
<gene>
    <name evidence="10" type="primary">ATP20</name>
    <name evidence="10" type="ORF">CAAN4_F06370</name>
</gene>
<keyword evidence="8" id="KW-0472">Membrane</keyword>
<reference evidence="10 11" key="1">
    <citation type="submission" date="2024-01" db="EMBL/GenBank/DDBJ databases">
        <authorList>
            <consortium name="Genoscope - CEA"/>
            <person name="William W."/>
        </authorList>
    </citation>
    <scope>NUCLEOTIDE SEQUENCE [LARGE SCALE GENOMIC DNA]</scope>
    <source>
        <strain evidence="10 11">29B2s-10</strain>
    </source>
</reference>
<evidence type="ECO:0000256" key="7">
    <source>
        <dbReference type="ARBA" id="ARBA00023128"/>
    </source>
</evidence>
<accession>A0ABP0EHR9</accession>
<keyword evidence="6" id="KW-0406">Ion transport</keyword>
<dbReference type="EMBL" id="OZ004258">
    <property type="protein sequence ID" value="CAK7912306.1"/>
    <property type="molecule type" value="Genomic_DNA"/>
</dbReference>
<evidence type="ECO:0000256" key="2">
    <source>
        <dbReference type="ARBA" id="ARBA00005699"/>
    </source>
</evidence>